<dbReference type="InterPro" id="IPR000086">
    <property type="entry name" value="NUDIX_hydrolase_dom"/>
</dbReference>
<dbReference type="InterPro" id="IPR020476">
    <property type="entry name" value="Nudix_hydrolase"/>
</dbReference>
<dbReference type="EMBL" id="CP067420">
    <property type="protein sequence ID" value="QQP90735.1"/>
    <property type="molecule type" value="Genomic_DNA"/>
</dbReference>
<proteinExistence type="inferred from homology"/>
<dbReference type="PROSITE" id="PS51462">
    <property type="entry name" value="NUDIX"/>
    <property type="match status" value="1"/>
</dbReference>
<dbReference type="PANTHER" id="PTHR43046">
    <property type="entry name" value="GDP-MANNOSE MANNOSYL HYDROLASE"/>
    <property type="match status" value="1"/>
</dbReference>
<dbReference type="SUPFAM" id="SSF55811">
    <property type="entry name" value="Nudix"/>
    <property type="match status" value="1"/>
</dbReference>
<evidence type="ECO:0000313" key="5">
    <source>
        <dbReference type="EMBL" id="QQP90735.1"/>
    </source>
</evidence>
<dbReference type="Pfam" id="PF00293">
    <property type="entry name" value="NUDIX"/>
    <property type="match status" value="1"/>
</dbReference>
<evidence type="ECO:0000313" key="6">
    <source>
        <dbReference type="Proteomes" id="UP000595197"/>
    </source>
</evidence>
<gene>
    <name evidence="5" type="ORF">IGS68_05745</name>
</gene>
<keyword evidence="6" id="KW-1185">Reference proteome</keyword>
<dbReference type="Proteomes" id="UP000595197">
    <property type="component" value="Chromosome"/>
</dbReference>
<dbReference type="InterPro" id="IPR020084">
    <property type="entry name" value="NUDIX_hydrolase_CS"/>
</dbReference>
<dbReference type="Gene3D" id="3.90.79.10">
    <property type="entry name" value="Nucleoside Triphosphate Pyrophosphohydrolase"/>
    <property type="match status" value="1"/>
</dbReference>
<accession>A0ABX7BAV8</accession>
<sequence>MARGYSAHKRAGVGISPSDAYVAEASYPLVLETNRVKKLLAQSGLLRTAHLARVGWLTVARPLTMGVRAIIRDADGAVLMIRHSYVDGWHLPGGGVDRNETVRQAMAREVREEVGVEVVGTARMLGLYARFRHRSSDHVSVFVVDEWRGTPEVDGLEIVECRFFALDALPRDTTPATRRRLAELAGGGEPSDLW</sequence>
<evidence type="ECO:0000256" key="1">
    <source>
        <dbReference type="ARBA" id="ARBA00001946"/>
    </source>
</evidence>
<reference evidence="5" key="1">
    <citation type="submission" date="2021-02" db="EMBL/GenBank/DDBJ databases">
        <title>Skermanella TT6 skin isolate.</title>
        <authorList>
            <person name="Lee K."/>
            <person name="Ganzorig M."/>
        </authorList>
    </citation>
    <scope>NUCLEOTIDE SEQUENCE</scope>
    <source>
        <strain evidence="5">TT6</strain>
    </source>
</reference>
<evidence type="ECO:0000256" key="3">
    <source>
        <dbReference type="RuleBase" id="RU003476"/>
    </source>
</evidence>
<protein>
    <submittedName>
        <fullName evidence="5">NUDIX domain-containing protein</fullName>
    </submittedName>
</protein>
<comment type="cofactor">
    <cofactor evidence="1">
        <name>Mg(2+)</name>
        <dbReference type="ChEBI" id="CHEBI:18420"/>
    </cofactor>
</comment>
<organism evidence="5 6">
    <name type="scientific">Skermanella cutis</name>
    <dbReference type="NCBI Taxonomy" id="2775420"/>
    <lineage>
        <taxon>Bacteria</taxon>
        <taxon>Pseudomonadati</taxon>
        <taxon>Pseudomonadota</taxon>
        <taxon>Alphaproteobacteria</taxon>
        <taxon>Rhodospirillales</taxon>
        <taxon>Azospirillaceae</taxon>
        <taxon>Skermanella</taxon>
    </lineage>
</organism>
<keyword evidence="2 3" id="KW-0378">Hydrolase</keyword>
<dbReference type="PANTHER" id="PTHR43046:SF16">
    <property type="entry name" value="ADP-RIBOSE PYROPHOSPHATASE YJHB-RELATED"/>
    <property type="match status" value="1"/>
</dbReference>
<name>A0ABX7BAV8_9PROT</name>
<comment type="similarity">
    <text evidence="3">Belongs to the Nudix hydrolase family.</text>
</comment>
<feature type="domain" description="Nudix hydrolase" evidence="4">
    <location>
        <begin position="62"/>
        <end position="186"/>
    </location>
</feature>
<dbReference type="PROSITE" id="PS00893">
    <property type="entry name" value="NUDIX_BOX"/>
    <property type="match status" value="1"/>
</dbReference>
<dbReference type="InterPro" id="IPR015797">
    <property type="entry name" value="NUDIX_hydrolase-like_dom_sf"/>
</dbReference>
<evidence type="ECO:0000256" key="2">
    <source>
        <dbReference type="ARBA" id="ARBA00022801"/>
    </source>
</evidence>
<dbReference type="PRINTS" id="PR00502">
    <property type="entry name" value="NUDIXFAMILY"/>
</dbReference>
<evidence type="ECO:0000259" key="4">
    <source>
        <dbReference type="PROSITE" id="PS51462"/>
    </source>
</evidence>